<dbReference type="AlphaFoldDB" id="A0A2H9TFP3"/>
<evidence type="ECO:0000313" key="3">
    <source>
        <dbReference type="Proteomes" id="UP000240830"/>
    </source>
</evidence>
<proteinExistence type="predicted"/>
<sequence length="214" mass="24094">MHNVAPWENTISNIKRHPLEDDMNYGHPINASQNPDLICRLYRANKSNAQQDAVSSQPVFLNISFSTPRNIPAGWSSAKSSPWRPHLSPTTMRPNKTAVRSTRSALPLKDINAAPGDSANVPNAMIGSDDYRMERLERMKQLYLEKQVVWEEEVASLYELSKGRVPLGFTKNDYAMARQVCSCCGLILQKLLERLEEKSAISTKARPRVTLNKS</sequence>
<dbReference type="EMBL" id="MTSL01000213">
    <property type="protein sequence ID" value="PJF16612.1"/>
    <property type="molecule type" value="Genomic_DNA"/>
</dbReference>
<name>A0A2H9TFP3_9FUNG</name>
<reference evidence="2 3" key="1">
    <citation type="submission" date="2016-10" db="EMBL/GenBank/DDBJ databases">
        <title>The genome of Paramicrosporidium saccamoebae is the missing link in understanding Cryptomycota and Microsporidia evolution.</title>
        <authorList>
            <person name="Quandt C.A."/>
            <person name="Beaudet D."/>
            <person name="Corsaro D."/>
            <person name="Michel R."/>
            <person name="Corradi N."/>
            <person name="James T."/>
        </authorList>
    </citation>
    <scope>NUCLEOTIDE SEQUENCE [LARGE SCALE GENOMIC DNA]</scope>
    <source>
        <strain evidence="2 3">KSL3</strain>
    </source>
</reference>
<accession>A0A2H9TFP3</accession>
<evidence type="ECO:0000313" key="2">
    <source>
        <dbReference type="EMBL" id="PJF16612.1"/>
    </source>
</evidence>
<organism evidence="2 3">
    <name type="scientific">Paramicrosporidium saccamoebae</name>
    <dbReference type="NCBI Taxonomy" id="1246581"/>
    <lineage>
        <taxon>Eukaryota</taxon>
        <taxon>Fungi</taxon>
        <taxon>Fungi incertae sedis</taxon>
        <taxon>Cryptomycota</taxon>
        <taxon>Cryptomycota incertae sedis</taxon>
        <taxon>Paramicrosporidium</taxon>
    </lineage>
</organism>
<evidence type="ECO:0000256" key="1">
    <source>
        <dbReference type="SAM" id="MobiDB-lite"/>
    </source>
</evidence>
<protein>
    <submittedName>
        <fullName evidence="2">Uncharacterized protein</fullName>
    </submittedName>
</protein>
<feature type="region of interest" description="Disordered" evidence="1">
    <location>
        <begin position="74"/>
        <end position="101"/>
    </location>
</feature>
<feature type="compositionally biased region" description="Polar residues" evidence="1">
    <location>
        <begin position="88"/>
        <end position="101"/>
    </location>
</feature>
<comment type="caution">
    <text evidence="2">The sequence shown here is derived from an EMBL/GenBank/DDBJ whole genome shotgun (WGS) entry which is preliminary data.</text>
</comment>
<dbReference type="Proteomes" id="UP000240830">
    <property type="component" value="Unassembled WGS sequence"/>
</dbReference>
<keyword evidence="3" id="KW-1185">Reference proteome</keyword>
<gene>
    <name evidence="2" type="ORF">PSACC_03584</name>
</gene>